<organism evidence="1">
    <name type="scientific">viral metagenome</name>
    <dbReference type="NCBI Taxonomy" id="1070528"/>
    <lineage>
        <taxon>unclassified sequences</taxon>
        <taxon>metagenomes</taxon>
        <taxon>organismal metagenomes</taxon>
    </lineage>
</organism>
<evidence type="ECO:0008006" key="2">
    <source>
        <dbReference type="Google" id="ProtNLM"/>
    </source>
</evidence>
<dbReference type="InterPro" id="IPR027417">
    <property type="entry name" value="P-loop_NTPase"/>
</dbReference>
<sequence>MKIAICGRMGTGKTYLADYIAKKYDFIKTSFAKRLKTLAEELFDMTHKDRGLLINFATKMREIDSRVWIKAMFRDIKNADNVVLDDLRLNNEYITLKESGWFIIKIDINENERISRLKQKYGEYYEEHRECFNSITENDVIDLDDSHFDMTITNDDSDEMLEKINNIIRNEIMQKRSARADERRGYIFDI</sequence>
<name>A0A6C0AVL8_9ZZZZ</name>
<dbReference type="SUPFAM" id="SSF52540">
    <property type="entry name" value="P-loop containing nucleoside triphosphate hydrolases"/>
    <property type="match status" value="1"/>
</dbReference>
<evidence type="ECO:0000313" key="1">
    <source>
        <dbReference type="EMBL" id="QHS83798.1"/>
    </source>
</evidence>
<protein>
    <recommendedName>
        <fullName evidence="2">AAA family ATPase</fullName>
    </recommendedName>
</protein>
<dbReference type="Pfam" id="PF13238">
    <property type="entry name" value="AAA_18"/>
    <property type="match status" value="1"/>
</dbReference>
<accession>A0A6C0AVL8</accession>
<proteinExistence type="predicted"/>
<dbReference type="Gene3D" id="3.40.50.300">
    <property type="entry name" value="P-loop containing nucleotide triphosphate hydrolases"/>
    <property type="match status" value="1"/>
</dbReference>
<reference evidence="1" key="1">
    <citation type="journal article" date="2020" name="Nature">
        <title>Giant virus diversity and host interactions through global metagenomics.</title>
        <authorList>
            <person name="Schulz F."/>
            <person name="Roux S."/>
            <person name="Paez-Espino D."/>
            <person name="Jungbluth S."/>
            <person name="Walsh D.A."/>
            <person name="Denef V.J."/>
            <person name="McMahon K.D."/>
            <person name="Konstantinidis K.T."/>
            <person name="Eloe-Fadrosh E.A."/>
            <person name="Kyrpides N.C."/>
            <person name="Woyke T."/>
        </authorList>
    </citation>
    <scope>NUCLEOTIDE SEQUENCE</scope>
    <source>
        <strain evidence="1">GVMAG-S-ERX555961-36</strain>
    </source>
</reference>
<dbReference type="AlphaFoldDB" id="A0A6C0AVL8"/>
<dbReference type="EMBL" id="MN738764">
    <property type="protein sequence ID" value="QHS83798.1"/>
    <property type="molecule type" value="Genomic_DNA"/>
</dbReference>